<reference evidence="10 11" key="1">
    <citation type="submission" date="2011-10" db="EMBL/GenBank/DDBJ databases">
        <title>The Improved High-Quality Draft genome of Methanoplanus limicola DSM 2279.</title>
        <authorList>
            <consortium name="US DOE Joint Genome Institute (JGI-PGF)"/>
            <person name="Lucas S."/>
            <person name="Copeland A."/>
            <person name="Lapidus A."/>
            <person name="Glavina del Rio T."/>
            <person name="Dalin E."/>
            <person name="Tice H."/>
            <person name="Bruce D."/>
            <person name="Goodwin L."/>
            <person name="Pitluck S."/>
            <person name="Peters L."/>
            <person name="Mikhailova N."/>
            <person name="Lu M."/>
            <person name="Kyrpides N."/>
            <person name="Mavromatis K."/>
            <person name="Ivanova N."/>
            <person name="Markowitz V."/>
            <person name="Cheng J.-F."/>
            <person name="Hugenholtz P."/>
            <person name="Woyke T."/>
            <person name="Wu D."/>
            <person name="Wirth R."/>
            <person name="Brambilla E.-M."/>
            <person name="Klenk H.-P."/>
            <person name="Eisen J.A."/>
        </authorList>
    </citation>
    <scope>NUCLEOTIDE SEQUENCE [LARGE SCALE GENOMIC DNA]</scope>
    <source>
        <strain evidence="10 11">DSM 2279</strain>
    </source>
</reference>
<dbReference type="Pfam" id="PF00924">
    <property type="entry name" value="MS_channel_2nd"/>
    <property type="match status" value="1"/>
</dbReference>
<evidence type="ECO:0000256" key="6">
    <source>
        <dbReference type="ARBA" id="ARBA00023136"/>
    </source>
</evidence>
<keyword evidence="11" id="KW-1185">Reference proteome</keyword>
<evidence type="ECO:0000313" key="10">
    <source>
        <dbReference type="EMBL" id="EHQ34987.1"/>
    </source>
</evidence>
<gene>
    <name evidence="10" type="ORF">Metlim_0865</name>
</gene>
<dbReference type="InParanoid" id="H1YXL8"/>
<dbReference type="HOGENOM" id="CLU_037945_1_1_2"/>
<feature type="transmembrane region" description="Helical" evidence="7">
    <location>
        <begin position="64"/>
        <end position="84"/>
    </location>
</feature>
<dbReference type="Proteomes" id="UP000005741">
    <property type="component" value="Chromosome"/>
</dbReference>
<protein>
    <submittedName>
        <fullName evidence="10">MscS Mechanosensitive ion channel</fullName>
    </submittedName>
</protein>
<dbReference type="InterPro" id="IPR011014">
    <property type="entry name" value="MscS_channel_TM-2"/>
</dbReference>
<keyword evidence="4 7" id="KW-0812">Transmembrane</keyword>
<dbReference type="PANTHER" id="PTHR30221:SF19">
    <property type="entry name" value="SMALL-CONDUCTANCE MECHANOSENSITIVE CHANNEL"/>
    <property type="match status" value="1"/>
</dbReference>
<evidence type="ECO:0000313" key="11">
    <source>
        <dbReference type="Proteomes" id="UP000005741"/>
    </source>
</evidence>
<evidence type="ECO:0000256" key="2">
    <source>
        <dbReference type="ARBA" id="ARBA00008017"/>
    </source>
</evidence>
<dbReference type="Pfam" id="PF21082">
    <property type="entry name" value="MS_channel_3rd"/>
    <property type="match status" value="1"/>
</dbReference>
<organism evidence="10 11">
    <name type="scientific">Methanoplanus limicola DSM 2279</name>
    <dbReference type="NCBI Taxonomy" id="937775"/>
    <lineage>
        <taxon>Archaea</taxon>
        <taxon>Methanobacteriati</taxon>
        <taxon>Methanobacteriota</taxon>
        <taxon>Stenosarchaea group</taxon>
        <taxon>Methanomicrobia</taxon>
        <taxon>Methanomicrobiales</taxon>
        <taxon>Methanomicrobiaceae</taxon>
        <taxon>Methanoplanus</taxon>
    </lineage>
</organism>
<dbReference type="Gene3D" id="2.30.30.60">
    <property type="match status" value="1"/>
</dbReference>
<feature type="transmembrane region" description="Helical" evidence="7">
    <location>
        <begin position="24"/>
        <end position="43"/>
    </location>
</feature>
<proteinExistence type="inferred from homology"/>
<dbReference type="SUPFAM" id="SSF82689">
    <property type="entry name" value="Mechanosensitive channel protein MscS (YggB), C-terminal domain"/>
    <property type="match status" value="1"/>
</dbReference>
<dbReference type="InterPro" id="IPR023408">
    <property type="entry name" value="MscS_beta-dom_sf"/>
</dbReference>
<evidence type="ECO:0000256" key="4">
    <source>
        <dbReference type="ARBA" id="ARBA00022692"/>
    </source>
</evidence>
<feature type="transmembrane region" description="Helical" evidence="7">
    <location>
        <begin position="90"/>
        <end position="107"/>
    </location>
</feature>
<dbReference type="InterPro" id="IPR049278">
    <property type="entry name" value="MS_channel_C"/>
</dbReference>
<dbReference type="Gene3D" id="3.30.70.100">
    <property type="match status" value="1"/>
</dbReference>
<dbReference type="EMBL" id="CM001436">
    <property type="protein sequence ID" value="EHQ34987.1"/>
    <property type="molecule type" value="Genomic_DNA"/>
</dbReference>
<dbReference type="GO" id="GO:0005886">
    <property type="term" value="C:plasma membrane"/>
    <property type="evidence" value="ECO:0007669"/>
    <property type="project" value="UniProtKB-SubCell"/>
</dbReference>
<keyword evidence="5 7" id="KW-1133">Transmembrane helix</keyword>
<keyword evidence="3" id="KW-1003">Cell membrane</keyword>
<comment type="similarity">
    <text evidence="2">Belongs to the MscS (TC 1.A.23) family.</text>
</comment>
<name>H1YXL8_9EURY</name>
<evidence type="ECO:0000256" key="1">
    <source>
        <dbReference type="ARBA" id="ARBA00004651"/>
    </source>
</evidence>
<dbReference type="GO" id="GO:0008381">
    <property type="term" value="F:mechanosensitive monoatomic ion channel activity"/>
    <property type="evidence" value="ECO:0007669"/>
    <property type="project" value="InterPro"/>
</dbReference>
<evidence type="ECO:0000259" key="8">
    <source>
        <dbReference type="Pfam" id="PF00924"/>
    </source>
</evidence>
<evidence type="ECO:0000256" key="3">
    <source>
        <dbReference type="ARBA" id="ARBA00022475"/>
    </source>
</evidence>
<feature type="domain" description="Mechanosensitive ion channel MscS" evidence="8">
    <location>
        <begin position="109"/>
        <end position="176"/>
    </location>
</feature>
<dbReference type="OrthoDB" id="31543at2157"/>
<dbReference type="STRING" id="937775.Metlim_0865"/>
<dbReference type="RefSeq" id="WP_004076701.1">
    <property type="nucleotide sequence ID" value="NZ_CM001436.1"/>
</dbReference>
<comment type="subcellular location">
    <subcellularLocation>
        <location evidence="1">Cell membrane</location>
        <topology evidence="1">Multi-pass membrane protein</topology>
    </subcellularLocation>
</comment>
<accession>H1YXL8</accession>
<dbReference type="SUPFAM" id="SSF50182">
    <property type="entry name" value="Sm-like ribonucleoproteins"/>
    <property type="match status" value="1"/>
</dbReference>
<evidence type="ECO:0000259" key="9">
    <source>
        <dbReference type="Pfam" id="PF21082"/>
    </source>
</evidence>
<dbReference type="PANTHER" id="PTHR30221">
    <property type="entry name" value="SMALL-CONDUCTANCE MECHANOSENSITIVE CHANNEL"/>
    <property type="match status" value="1"/>
</dbReference>
<evidence type="ECO:0000256" key="7">
    <source>
        <dbReference type="SAM" id="Phobius"/>
    </source>
</evidence>
<keyword evidence="6 7" id="KW-0472">Membrane</keyword>
<dbReference type="AlphaFoldDB" id="H1YXL8"/>
<dbReference type="InterPro" id="IPR011066">
    <property type="entry name" value="MscS_channel_C_sf"/>
</dbReference>
<dbReference type="SUPFAM" id="SSF82861">
    <property type="entry name" value="Mechanosensitive channel protein MscS (YggB), transmembrane region"/>
    <property type="match status" value="1"/>
</dbReference>
<dbReference type="Gene3D" id="1.10.287.1260">
    <property type="match status" value="1"/>
</dbReference>
<sequence length="280" mass="31248">MASISDLKLDEAVNIGNLILTPENVIACLISILIGYIIVRILTCRMEEIIGKNTKMPKIMTIHLIKAVKLFLYLIVILIALGFIGVQSATIILSVMAFISIILGFGLQDTVNNIASGVWIASSKAYDIDDEVVLAGESGVVKDMNIMATEIKRLDNTRVFIPNGKIWNGSIVNVTRMPTRLIAAEYGVAYDTDIKDAMDAALTVCERHPKLHRDPKPIVRFREMADSAVILQLRVWVDTDDYYQVKSDVLNMLYDELNARDISIPFPQRDVHLYGHNETA</sequence>
<dbReference type="InterPro" id="IPR045275">
    <property type="entry name" value="MscS_archaea/bacteria_type"/>
</dbReference>
<evidence type="ECO:0000256" key="5">
    <source>
        <dbReference type="ARBA" id="ARBA00022989"/>
    </source>
</evidence>
<dbReference type="InterPro" id="IPR006685">
    <property type="entry name" value="MscS_channel_2nd"/>
</dbReference>
<dbReference type="InterPro" id="IPR010920">
    <property type="entry name" value="LSM_dom_sf"/>
</dbReference>
<feature type="domain" description="Mechanosensitive ion channel MscS C-terminal" evidence="9">
    <location>
        <begin position="185"/>
        <end position="264"/>
    </location>
</feature>